<comment type="similarity">
    <text evidence="1">Belongs to the thioesterase PaaI family.</text>
</comment>
<gene>
    <name evidence="4" type="ORF">GU926_00875</name>
</gene>
<dbReference type="CDD" id="cd03443">
    <property type="entry name" value="PaaI_thioesterase"/>
    <property type="match status" value="1"/>
</dbReference>
<dbReference type="SUPFAM" id="SSF54637">
    <property type="entry name" value="Thioesterase/thiol ester dehydrase-isomerase"/>
    <property type="match status" value="1"/>
</dbReference>
<evidence type="ECO:0000256" key="1">
    <source>
        <dbReference type="ARBA" id="ARBA00008324"/>
    </source>
</evidence>
<dbReference type="KEGG" id="nib:GU926_00875"/>
<dbReference type="InterPro" id="IPR003736">
    <property type="entry name" value="PAAI_dom"/>
</dbReference>
<organism evidence="4 5">
    <name type="scientific">Nibribacter ruber</name>
    <dbReference type="NCBI Taxonomy" id="2698458"/>
    <lineage>
        <taxon>Bacteria</taxon>
        <taxon>Pseudomonadati</taxon>
        <taxon>Bacteroidota</taxon>
        <taxon>Cytophagia</taxon>
        <taxon>Cytophagales</taxon>
        <taxon>Hymenobacteraceae</taxon>
        <taxon>Nibribacter</taxon>
    </lineage>
</organism>
<evidence type="ECO:0000259" key="3">
    <source>
        <dbReference type="Pfam" id="PF03061"/>
    </source>
</evidence>
<dbReference type="Proteomes" id="UP000464214">
    <property type="component" value="Chromosome"/>
</dbReference>
<dbReference type="NCBIfam" id="TIGR00369">
    <property type="entry name" value="unchar_dom_1"/>
    <property type="match status" value="1"/>
</dbReference>
<accession>A0A6P1NYV5</accession>
<name>A0A6P1NYV5_9BACT</name>
<dbReference type="Pfam" id="PF03061">
    <property type="entry name" value="4HBT"/>
    <property type="match status" value="1"/>
</dbReference>
<dbReference type="PANTHER" id="PTHR43240">
    <property type="entry name" value="1,4-DIHYDROXY-2-NAPHTHOYL-COA THIOESTERASE 1"/>
    <property type="match status" value="1"/>
</dbReference>
<sequence>MKRRADVSLEQLNAWNKNTMGEHIGIEYTEIGDDYLIGKMPVDHRTHQPMGLLHGGASVALAETLGSVGATMFLDLEKQYCVGLEINANHIKSARSGFVYGKATAIHVGRKTQVWEIRITTESGDLVCISRITMAVLDRG</sequence>
<keyword evidence="5" id="KW-1185">Reference proteome</keyword>
<evidence type="ECO:0000313" key="4">
    <source>
        <dbReference type="EMBL" id="QHL86073.1"/>
    </source>
</evidence>
<dbReference type="InterPro" id="IPR006683">
    <property type="entry name" value="Thioestr_dom"/>
</dbReference>
<keyword evidence="2" id="KW-0378">Hydrolase</keyword>
<dbReference type="InterPro" id="IPR029069">
    <property type="entry name" value="HotDog_dom_sf"/>
</dbReference>
<evidence type="ECO:0000313" key="5">
    <source>
        <dbReference type="Proteomes" id="UP000464214"/>
    </source>
</evidence>
<dbReference type="GO" id="GO:0061522">
    <property type="term" value="F:1,4-dihydroxy-2-naphthoyl-CoA thioesterase activity"/>
    <property type="evidence" value="ECO:0007669"/>
    <property type="project" value="TreeGrafter"/>
</dbReference>
<protein>
    <submittedName>
        <fullName evidence="4">Hotdog fold thioesterase</fullName>
    </submittedName>
</protein>
<dbReference type="GO" id="GO:0005829">
    <property type="term" value="C:cytosol"/>
    <property type="evidence" value="ECO:0007669"/>
    <property type="project" value="TreeGrafter"/>
</dbReference>
<dbReference type="RefSeq" id="WP_160688104.1">
    <property type="nucleotide sequence ID" value="NZ_CP047897.1"/>
</dbReference>
<dbReference type="PANTHER" id="PTHR43240:SF5">
    <property type="entry name" value="1,4-DIHYDROXY-2-NAPHTHOYL-COA THIOESTERASE 1"/>
    <property type="match status" value="1"/>
</dbReference>
<reference evidence="4 5" key="1">
    <citation type="submission" date="2020-01" db="EMBL/GenBank/DDBJ databases">
        <authorList>
            <person name="Kim M."/>
        </authorList>
    </citation>
    <scope>NUCLEOTIDE SEQUENCE [LARGE SCALE GENOMIC DNA]</scope>
    <source>
        <strain evidence="4 5">BT10</strain>
    </source>
</reference>
<evidence type="ECO:0000256" key="2">
    <source>
        <dbReference type="ARBA" id="ARBA00022801"/>
    </source>
</evidence>
<proteinExistence type="inferred from homology"/>
<dbReference type="AlphaFoldDB" id="A0A6P1NYV5"/>
<dbReference type="EMBL" id="CP047897">
    <property type="protein sequence ID" value="QHL86073.1"/>
    <property type="molecule type" value="Genomic_DNA"/>
</dbReference>
<dbReference type="Gene3D" id="3.10.129.10">
    <property type="entry name" value="Hotdog Thioesterase"/>
    <property type="match status" value="1"/>
</dbReference>
<feature type="domain" description="Thioesterase" evidence="3">
    <location>
        <begin position="50"/>
        <end position="128"/>
    </location>
</feature>